<dbReference type="EMBL" id="JAPYKO010000039">
    <property type="protein sequence ID" value="MEI9406609.1"/>
    <property type="molecule type" value="Genomic_DNA"/>
</dbReference>
<dbReference type="Proteomes" id="UP001366503">
    <property type="component" value="Unassembled WGS sequence"/>
</dbReference>
<comment type="caution">
    <text evidence="2">The sequence shown here is derived from an EMBL/GenBank/DDBJ whole genome shotgun (WGS) entry which is preliminary data.</text>
</comment>
<proteinExistence type="predicted"/>
<evidence type="ECO:0000256" key="1">
    <source>
        <dbReference type="SAM" id="MobiDB-lite"/>
    </source>
</evidence>
<name>A0ABU8KP93_9HYPH</name>
<protein>
    <recommendedName>
        <fullName evidence="4">DUF3606 domain-containing protein</fullName>
    </recommendedName>
</protein>
<keyword evidence="3" id="KW-1185">Reference proteome</keyword>
<feature type="compositionally biased region" description="Basic residues" evidence="1">
    <location>
        <begin position="10"/>
        <end position="19"/>
    </location>
</feature>
<evidence type="ECO:0008006" key="4">
    <source>
        <dbReference type="Google" id="ProtNLM"/>
    </source>
</evidence>
<organism evidence="2 3">
    <name type="scientific">Mesorhizobium argentiipisi</name>
    <dbReference type="NCBI Taxonomy" id="3015175"/>
    <lineage>
        <taxon>Bacteria</taxon>
        <taxon>Pseudomonadati</taxon>
        <taxon>Pseudomonadota</taxon>
        <taxon>Alphaproteobacteria</taxon>
        <taxon>Hyphomicrobiales</taxon>
        <taxon>Phyllobacteriaceae</taxon>
        <taxon>Mesorhizobium</taxon>
    </lineage>
</organism>
<gene>
    <name evidence="2" type="ORF">O7A05_31285</name>
</gene>
<evidence type="ECO:0000313" key="2">
    <source>
        <dbReference type="EMBL" id="MEI9406609.1"/>
    </source>
</evidence>
<dbReference type="RefSeq" id="WP_337097149.1">
    <property type="nucleotide sequence ID" value="NZ_JAPYKO010000039.1"/>
</dbReference>
<reference evidence="2 3" key="1">
    <citation type="submission" date="2022-12" db="EMBL/GenBank/DDBJ databases">
        <authorList>
            <person name="Muema E."/>
        </authorList>
    </citation>
    <scope>NUCLEOTIDE SEQUENCE [LARGE SCALE GENOMIC DNA]</scope>
    <source>
        <strain evidence="3">1330</strain>
    </source>
</reference>
<accession>A0ABU8KP93</accession>
<sequence length="66" mass="7648">MARQDAATAKHSRRPRSRPLKGEETEVKHIVETQNLSPAQARELVRRYGNDWRKIEEAAKTYKGDD</sequence>
<feature type="region of interest" description="Disordered" evidence="1">
    <location>
        <begin position="1"/>
        <end position="24"/>
    </location>
</feature>
<evidence type="ECO:0000313" key="3">
    <source>
        <dbReference type="Proteomes" id="UP001366503"/>
    </source>
</evidence>